<dbReference type="InterPro" id="IPR015366">
    <property type="entry name" value="S53_propep"/>
</dbReference>
<feature type="domain" description="Peptidase S53" evidence="17">
    <location>
        <begin position="241"/>
        <end position="644"/>
    </location>
</feature>
<keyword evidence="5" id="KW-0964">Secreted</keyword>
<comment type="subcellular location">
    <subcellularLocation>
        <location evidence="3">Secreted</location>
        <location evidence="3">Extracellular space</location>
    </subcellularLocation>
</comment>
<feature type="active site" description="Charge relay system" evidence="15">
    <location>
        <position position="322"/>
    </location>
</feature>
<comment type="function">
    <text evidence="2">Secreted tripeptidyl-peptidase which degrades proteins at acidic pHs and is involved in virulence.</text>
</comment>
<evidence type="ECO:0000256" key="1">
    <source>
        <dbReference type="ARBA" id="ARBA00001910"/>
    </source>
</evidence>
<keyword evidence="11 15" id="KW-0106">Calcium</keyword>
<dbReference type="GeneID" id="43599370"/>
<dbReference type="PROSITE" id="PS51695">
    <property type="entry name" value="SEDOLISIN"/>
    <property type="match status" value="1"/>
</dbReference>
<protein>
    <recommendedName>
        <fullName evidence="4">tripeptidyl-peptidase II</fullName>
        <ecNumber evidence="4">3.4.14.10</ecNumber>
    </recommendedName>
</protein>
<sequence>MRVKAIVQIFAALAVVASSSPISTSSHVVHERRSMPPPKWSKDSRLHPNFVFPIRIGLSQQNLHRAEEFINRISNPLSTDYGKHWSPHEVTEMFAPSSEATNEVRGWLSASGVELSRVKLSQSKSWLEFNVTAQEAERLLRTEYHLYSHETGDRHIACEEYSIPSHLTKHIDIITPAVDFDKSIGTPRRMQERDQLPNSLHALNKRAVGHAVLGSAGDTSNPKHGPAILNALVSLDNCDAMVTPACLQALYGAPVGSKAANNNTLGVVEYTPQAFLQTDLDLWFEQFSPPQVGQGPITHLIDGAIVQTRNQSFDFNGESSLDLQYAMALVYPQAVTLYQVGDLVTGASFNNFLDAIDGSYCTFQGGDASDPNVDGQYPDPDCGTVAPTNVISTSYSFNEADLTPRYEERQCLEYMKLGLQGVSILYSSGDFGVAGNGDRCINPADGTYNDGKGGIFNPTFPGTCPWITSVGATQIANGSSVRDPEIASQRVIFSGGGFSNVFPMPTYQEKALSTYFSNNKIPYGADRYNNSQAVRGFPDVSANGVNYVVAVNGEFSLAYGTSASAPTFAAFLNMINEERIAVGKGPVGFVNPVLYANPEVLTDITLGGNPGCGTPGFNSTVGWDPVTGLGTPNYPAMLQLFMGLP</sequence>
<evidence type="ECO:0000256" key="9">
    <source>
        <dbReference type="ARBA" id="ARBA00022801"/>
    </source>
</evidence>
<dbReference type="GO" id="GO:0046872">
    <property type="term" value="F:metal ion binding"/>
    <property type="evidence" value="ECO:0007669"/>
    <property type="project" value="UniProtKB-UniRule"/>
</dbReference>
<feature type="active site" description="Charge relay system" evidence="15">
    <location>
        <position position="562"/>
    </location>
</feature>
<evidence type="ECO:0000256" key="14">
    <source>
        <dbReference type="ARBA" id="ARBA00023180"/>
    </source>
</evidence>
<feature type="chain" id="PRO_5017060248" description="tripeptidyl-peptidase II" evidence="16">
    <location>
        <begin position="20"/>
        <end position="645"/>
    </location>
</feature>
<feature type="binding site" evidence="15">
    <location>
        <position position="603"/>
    </location>
    <ligand>
        <name>Ca(2+)</name>
        <dbReference type="ChEBI" id="CHEBI:29108"/>
    </ligand>
</feature>
<dbReference type="GO" id="GO:0004252">
    <property type="term" value="F:serine-type endopeptidase activity"/>
    <property type="evidence" value="ECO:0007669"/>
    <property type="project" value="UniProtKB-UniRule"/>
</dbReference>
<name>A0A370TK58_9HELO</name>
<keyword evidence="13" id="KW-0865">Zymogen</keyword>
<dbReference type="PANTHER" id="PTHR14218:SF19">
    <property type="entry name" value="SERINE PROTEASE AORO, PUTATIVE (AFU_ORTHOLOGUE AFUA_6G10250)-RELATED"/>
    <property type="match status" value="1"/>
</dbReference>
<feature type="binding site" evidence="15">
    <location>
        <position position="624"/>
    </location>
    <ligand>
        <name>Ca(2+)</name>
        <dbReference type="ChEBI" id="CHEBI:29108"/>
    </ligand>
</feature>
<keyword evidence="14" id="KW-0325">Glycoprotein</keyword>
<feature type="binding site" evidence="15">
    <location>
        <position position="622"/>
    </location>
    <ligand>
        <name>Ca(2+)</name>
        <dbReference type="ChEBI" id="CHEBI:29108"/>
    </ligand>
</feature>
<feature type="binding site" evidence="15">
    <location>
        <position position="604"/>
    </location>
    <ligand>
        <name>Ca(2+)</name>
        <dbReference type="ChEBI" id="CHEBI:29108"/>
    </ligand>
</feature>
<dbReference type="SUPFAM" id="SSF52743">
    <property type="entry name" value="Subtilisin-like"/>
    <property type="match status" value="1"/>
</dbReference>
<dbReference type="EC" id="3.4.14.10" evidence="4"/>
<dbReference type="SUPFAM" id="SSF54897">
    <property type="entry name" value="Protease propeptides/inhibitors"/>
    <property type="match status" value="1"/>
</dbReference>
<evidence type="ECO:0000256" key="10">
    <source>
        <dbReference type="ARBA" id="ARBA00022825"/>
    </source>
</evidence>
<feature type="signal peptide" evidence="16">
    <location>
        <begin position="1"/>
        <end position="19"/>
    </location>
</feature>
<dbReference type="InterPro" id="IPR050819">
    <property type="entry name" value="Tripeptidyl-peptidase_I"/>
</dbReference>
<dbReference type="Gene3D" id="3.40.50.200">
    <property type="entry name" value="Peptidase S8/S53 domain"/>
    <property type="match status" value="1"/>
</dbReference>
<evidence type="ECO:0000256" key="3">
    <source>
        <dbReference type="ARBA" id="ARBA00004239"/>
    </source>
</evidence>
<evidence type="ECO:0000313" key="18">
    <source>
        <dbReference type="EMBL" id="RDL35909.1"/>
    </source>
</evidence>
<dbReference type="EMBL" id="NPIC01000005">
    <property type="protein sequence ID" value="RDL35909.1"/>
    <property type="molecule type" value="Genomic_DNA"/>
</dbReference>
<dbReference type="Proteomes" id="UP000254866">
    <property type="component" value="Unassembled WGS sequence"/>
</dbReference>
<evidence type="ECO:0000259" key="17">
    <source>
        <dbReference type="PROSITE" id="PS51695"/>
    </source>
</evidence>
<keyword evidence="6 15" id="KW-0645">Protease</keyword>
<comment type="caution">
    <text evidence="18">The sequence shown here is derived from an EMBL/GenBank/DDBJ whole genome shotgun (WGS) entry which is preliminary data.</text>
</comment>
<evidence type="ECO:0000256" key="4">
    <source>
        <dbReference type="ARBA" id="ARBA00012462"/>
    </source>
</evidence>
<dbReference type="GO" id="GO:0006508">
    <property type="term" value="P:proteolysis"/>
    <property type="evidence" value="ECO:0007669"/>
    <property type="project" value="UniProtKB-KW"/>
</dbReference>
<keyword evidence="19" id="KW-1185">Reference proteome</keyword>
<dbReference type="InterPro" id="IPR030400">
    <property type="entry name" value="Sedolisin_dom"/>
</dbReference>
<evidence type="ECO:0000256" key="2">
    <source>
        <dbReference type="ARBA" id="ARBA00002451"/>
    </source>
</evidence>
<keyword evidence="8 16" id="KW-0732">Signal</keyword>
<dbReference type="GO" id="GO:0005576">
    <property type="term" value="C:extracellular region"/>
    <property type="evidence" value="ECO:0007669"/>
    <property type="project" value="UniProtKB-SubCell"/>
</dbReference>
<organism evidence="18 19">
    <name type="scientific">Venustampulla echinocandica</name>
    <dbReference type="NCBI Taxonomy" id="2656787"/>
    <lineage>
        <taxon>Eukaryota</taxon>
        <taxon>Fungi</taxon>
        <taxon>Dikarya</taxon>
        <taxon>Ascomycota</taxon>
        <taxon>Pezizomycotina</taxon>
        <taxon>Leotiomycetes</taxon>
        <taxon>Helotiales</taxon>
        <taxon>Pleuroascaceae</taxon>
        <taxon>Venustampulla</taxon>
    </lineage>
</organism>
<evidence type="ECO:0000256" key="16">
    <source>
        <dbReference type="SAM" id="SignalP"/>
    </source>
</evidence>
<dbReference type="GO" id="GO:0008240">
    <property type="term" value="F:tripeptidyl-peptidase activity"/>
    <property type="evidence" value="ECO:0007669"/>
    <property type="project" value="UniProtKB-EC"/>
</dbReference>
<accession>A0A370TK58</accession>
<evidence type="ECO:0000256" key="8">
    <source>
        <dbReference type="ARBA" id="ARBA00022729"/>
    </source>
</evidence>
<evidence type="ECO:0000256" key="7">
    <source>
        <dbReference type="ARBA" id="ARBA00022723"/>
    </source>
</evidence>
<gene>
    <name evidence="18" type="ORF">BP5553_06521</name>
</gene>
<evidence type="ECO:0000256" key="6">
    <source>
        <dbReference type="ARBA" id="ARBA00022670"/>
    </source>
</evidence>
<comment type="cofactor">
    <cofactor evidence="15">
        <name>Ca(2+)</name>
        <dbReference type="ChEBI" id="CHEBI:29108"/>
    </cofactor>
    <text evidence="15">Binds 1 Ca(2+) ion per subunit.</text>
</comment>
<keyword evidence="9 15" id="KW-0378">Hydrolase</keyword>
<keyword evidence="12" id="KW-0843">Virulence</keyword>
<dbReference type="InterPro" id="IPR036852">
    <property type="entry name" value="Peptidase_S8/S53_dom_sf"/>
</dbReference>
<dbReference type="CDD" id="cd04056">
    <property type="entry name" value="Peptidases_S53"/>
    <property type="match status" value="1"/>
</dbReference>
<evidence type="ECO:0000313" key="19">
    <source>
        <dbReference type="Proteomes" id="UP000254866"/>
    </source>
</evidence>
<evidence type="ECO:0000256" key="5">
    <source>
        <dbReference type="ARBA" id="ARBA00022525"/>
    </source>
</evidence>
<keyword evidence="7 15" id="KW-0479">Metal-binding</keyword>
<evidence type="ECO:0000256" key="15">
    <source>
        <dbReference type="PROSITE-ProRule" id="PRU01032"/>
    </source>
</evidence>
<proteinExistence type="predicted"/>
<feature type="active site" description="Charge relay system" evidence="15">
    <location>
        <position position="318"/>
    </location>
</feature>
<dbReference type="STRING" id="2656787.A0A370TK58"/>
<reference evidence="18 19" key="1">
    <citation type="journal article" date="2018" name="IMA Fungus">
        <title>IMA Genome-F 9: Draft genome sequence of Annulohypoxylon stygium, Aspergillus mulundensis, Berkeleyomyces basicola (syn. Thielaviopsis basicola), Ceratocystis smalleyi, two Cercospora beticola strains, Coleophoma cylindrospora, Fusarium fracticaudum, Phialophora cf. hyalina, and Morchella septimelata.</title>
        <authorList>
            <person name="Wingfield B.D."/>
            <person name="Bills G.F."/>
            <person name="Dong Y."/>
            <person name="Huang W."/>
            <person name="Nel W.J."/>
            <person name="Swalarsk-Parry B.S."/>
            <person name="Vaghefi N."/>
            <person name="Wilken P.M."/>
            <person name="An Z."/>
            <person name="de Beer Z.W."/>
            <person name="De Vos L."/>
            <person name="Chen L."/>
            <person name="Duong T.A."/>
            <person name="Gao Y."/>
            <person name="Hammerbacher A."/>
            <person name="Kikkert J.R."/>
            <person name="Li Y."/>
            <person name="Li H."/>
            <person name="Li K."/>
            <person name="Li Q."/>
            <person name="Liu X."/>
            <person name="Ma X."/>
            <person name="Naidoo K."/>
            <person name="Pethybridge S.J."/>
            <person name="Sun J."/>
            <person name="Steenkamp E.T."/>
            <person name="van der Nest M.A."/>
            <person name="van Wyk S."/>
            <person name="Wingfield M.J."/>
            <person name="Xiong C."/>
            <person name="Yue Q."/>
            <person name="Zhang X."/>
        </authorList>
    </citation>
    <scope>NUCLEOTIDE SEQUENCE [LARGE SCALE GENOMIC DNA]</scope>
    <source>
        <strain evidence="18 19">BP 5553</strain>
    </source>
</reference>
<comment type="catalytic activity">
    <reaction evidence="1">
        <text>Release of an N-terminal tripeptide from a polypeptide.</text>
        <dbReference type="EC" id="3.4.14.10"/>
    </reaction>
</comment>
<dbReference type="SMART" id="SM00944">
    <property type="entry name" value="Pro-kuma_activ"/>
    <property type="match status" value="1"/>
</dbReference>
<evidence type="ECO:0000256" key="13">
    <source>
        <dbReference type="ARBA" id="ARBA00023145"/>
    </source>
</evidence>
<dbReference type="PANTHER" id="PTHR14218">
    <property type="entry name" value="PROTEASE S8 TRIPEPTIDYL PEPTIDASE I CLN2"/>
    <property type="match status" value="1"/>
</dbReference>
<evidence type="ECO:0000256" key="12">
    <source>
        <dbReference type="ARBA" id="ARBA00023026"/>
    </source>
</evidence>
<dbReference type="CDD" id="cd11377">
    <property type="entry name" value="Pro-peptidase_S53"/>
    <property type="match status" value="1"/>
</dbReference>
<evidence type="ECO:0000256" key="11">
    <source>
        <dbReference type="ARBA" id="ARBA00022837"/>
    </source>
</evidence>
<dbReference type="OrthoDB" id="409122at2759"/>
<dbReference type="FunFam" id="3.40.50.200:FF:000015">
    <property type="entry name" value="Tripeptidyl peptidase A"/>
    <property type="match status" value="1"/>
</dbReference>
<keyword evidence="10 15" id="KW-0720">Serine protease</keyword>
<dbReference type="RefSeq" id="XP_031868565.1">
    <property type="nucleotide sequence ID" value="XM_032015144.1"/>
</dbReference>
<dbReference type="Pfam" id="PF09286">
    <property type="entry name" value="Pro-kuma_activ"/>
    <property type="match status" value="1"/>
</dbReference>
<dbReference type="AlphaFoldDB" id="A0A370TK58"/>